<dbReference type="EMBL" id="CM029054">
    <property type="protein sequence ID" value="KAG2543804.1"/>
    <property type="molecule type" value="Genomic_DNA"/>
</dbReference>
<dbReference type="Pfam" id="PF16212">
    <property type="entry name" value="PhoLip_ATPase_C"/>
    <property type="match status" value="1"/>
</dbReference>
<accession>A0A8T0N403</accession>
<dbReference type="EMBL" id="CM029054">
    <property type="protein sequence ID" value="KAG2543805.1"/>
    <property type="molecule type" value="Genomic_DNA"/>
</dbReference>
<feature type="domain" description="P-type ATPase C-terminal" evidence="1">
    <location>
        <begin position="8"/>
        <end position="57"/>
    </location>
</feature>
<evidence type="ECO:0000259" key="1">
    <source>
        <dbReference type="Pfam" id="PF16212"/>
    </source>
</evidence>
<organism evidence="2 3">
    <name type="scientific">Panicum virgatum</name>
    <name type="common">Blackwell switchgrass</name>
    <dbReference type="NCBI Taxonomy" id="38727"/>
    <lineage>
        <taxon>Eukaryota</taxon>
        <taxon>Viridiplantae</taxon>
        <taxon>Streptophyta</taxon>
        <taxon>Embryophyta</taxon>
        <taxon>Tracheophyta</taxon>
        <taxon>Spermatophyta</taxon>
        <taxon>Magnoliopsida</taxon>
        <taxon>Liliopsida</taxon>
        <taxon>Poales</taxon>
        <taxon>Poaceae</taxon>
        <taxon>PACMAD clade</taxon>
        <taxon>Panicoideae</taxon>
        <taxon>Panicodae</taxon>
        <taxon>Paniceae</taxon>
        <taxon>Panicinae</taxon>
        <taxon>Panicum</taxon>
        <taxon>Panicum sect. Hiantes</taxon>
    </lineage>
</organism>
<dbReference type="InterPro" id="IPR032630">
    <property type="entry name" value="P_typ_ATPase_c"/>
</dbReference>
<protein>
    <recommendedName>
        <fullName evidence="1">P-type ATPase C-terminal domain-containing protein</fullName>
    </recommendedName>
</protein>
<gene>
    <name evidence="2" type="ORF">PVAP13_9NG768600</name>
</gene>
<comment type="caution">
    <text evidence="2">The sequence shown here is derived from an EMBL/GenBank/DDBJ whole genome shotgun (WGS) entry which is preliminary data.</text>
</comment>
<evidence type="ECO:0000313" key="3">
    <source>
        <dbReference type="Proteomes" id="UP000823388"/>
    </source>
</evidence>
<name>A0A8T0N403_PANVG</name>
<evidence type="ECO:0000313" key="2">
    <source>
        <dbReference type="EMBL" id="KAG2543805.1"/>
    </source>
</evidence>
<sequence length="132" mass="14250">MIQEADVTLFLHEAYTLFSGQPFYNDSAVVSYNVLFTSLPVIAMGVFNQDVRFCSLLSQVPDAVPGEPPEPAVPAAEHRVDGVWRRQCRGHLLPHHGVAAALGVPAGWAGGRPGDGEATKLCSAKLLQQQRE</sequence>
<dbReference type="AlphaFoldDB" id="A0A8T0N403"/>
<proteinExistence type="predicted"/>
<keyword evidence="3" id="KW-1185">Reference proteome</keyword>
<dbReference type="Proteomes" id="UP000823388">
    <property type="component" value="Chromosome 9N"/>
</dbReference>
<reference evidence="2" key="1">
    <citation type="submission" date="2020-05" db="EMBL/GenBank/DDBJ databases">
        <title>WGS assembly of Panicum virgatum.</title>
        <authorList>
            <person name="Lovell J.T."/>
            <person name="Jenkins J."/>
            <person name="Shu S."/>
            <person name="Juenger T.E."/>
            <person name="Schmutz J."/>
        </authorList>
    </citation>
    <scope>NUCLEOTIDE SEQUENCE</scope>
    <source>
        <strain evidence="2">AP13</strain>
    </source>
</reference>